<comment type="caution">
    <text evidence="1">The sequence shown here is derived from an EMBL/GenBank/DDBJ whole genome shotgun (WGS) entry which is preliminary data.</text>
</comment>
<evidence type="ECO:0000313" key="1">
    <source>
        <dbReference type="EMBL" id="KAJ8646294.1"/>
    </source>
</evidence>
<accession>A0ACC2MKY0</accession>
<protein>
    <submittedName>
        <fullName evidence="1">Uncharacterized protein</fullName>
    </submittedName>
</protein>
<keyword evidence="2" id="KW-1185">Reference proteome</keyword>
<name>A0ACC2MKY0_PERAE</name>
<evidence type="ECO:0000313" key="2">
    <source>
        <dbReference type="Proteomes" id="UP001234297"/>
    </source>
</evidence>
<dbReference type="Proteomes" id="UP001234297">
    <property type="component" value="Chromosome 2"/>
</dbReference>
<reference evidence="1 2" key="1">
    <citation type="journal article" date="2022" name="Hortic Res">
        <title>A haplotype resolved chromosomal level avocado genome allows analysis of novel avocado genes.</title>
        <authorList>
            <person name="Nath O."/>
            <person name="Fletcher S.J."/>
            <person name="Hayward A."/>
            <person name="Shaw L.M."/>
            <person name="Masouleh A.K."/>
            <person name="Furtado A."/>
            <person name="Henry R.J."/>
            <person name="Mitter N."/>
        </authorList>
    </citation>
    <scope>NUCLEOTIDE SEQUENCE [LARGE SCALE GENOMIC DNA]</scope>
    <source>
        <strain evidence="2">cv. Hass</strain>
    </source>
</reference>
<dbReference type="EMBL" id="CM056810">
    <property type="protein sequence ID" value="KAJ8646294.1"/>
    <property type="molecule type" value="Genomic_DNA"/>
</dbReference>
<organism evidence="1 2">
    <name type="scientific">Persea americana</name>
    <name type="common">Avocado</name>
    <dbReference type="NCBI Taxonomy" id="3435"/>
    <lineage>
        <taxon>Eukaryota</taxon>
        <taxon>Viridiplantae</taxon>
        <taxon>Streptophyta</taxon>
        <taxon>Embryophyta</taxon>
        <taxon>Tracheophyta</taxon>
        <taxon>Spermatophyta</taxon>
        <taxon>Magnoliopsida</taxon>
        <taxon>Magnoliidae</taxon>
        <taxon>Laurales</taxon>
        <taxon>Lauraceae</taxon>
        <taxon>Persea</taxon>
    </lineage>
</organism>
<gene>
    <name evidence="1" type="ORF">MRB53_008042</name>
</gene>
<proteinExistence type="predicted"/>
<sequence length="83" mass="9482">MQYQNRPKSKWAGSVQALNPSLISRFGFFSRGSRFFKICRGKDYKPWRAMNLPVRLHVTLIAISSSLYLSFCKSSSSMATVRS</sequence>